<dbReference type="GO" id="GO:0003677">
    <property type="term" value="F:DNA binding"/>
    <property type="evidence" value="ECO:0007669"/>
    <property type="project" value="UniProtKB-KW"/>
</dbReference>
<evidence type="ECO:0000256" key="3">
    <source>
        <dbReference type="ARBA" id="ARBA00023125"/>
    </source>
</evidence>
<dbReference type="Pfam" id="PF00126">
    <property type="entry name" value="HTH_1"/>
    <property type="match status" value="1"/>
</dbReference>
<organism evidence="6 7">
    <name type="scientific">Paenacidovorax monticola</name>
    <dbReference type="NCBI Taxonomy" id="1926868"/>
    <lineage>
        <taxon>Bacteria</taxon>
        <taxon>Pseudomonadati</taxon>
        <taxon>Pseudomonadota</taxon>
        <taxon>Betaproteobacteria</taxon>
        <taxon>Burkholderiales</taxon>
        <taxon>Comamonadaceae</taxon>
        <taxon>Paenacidovorax</taxon>
    </lineage>
</organism>
<reference evidence="6 7" key="1">
    <citation type="submission" date="2020-08" db="EMBL/GenBank/DDBJ databases">
        <title>Genome sequence of Acidovorax monticola KACC 19171T.</title>
        <authorList>
            <person name="Hyun D.-W."/>
            <person name="Bae J.-W."/>
        </authorList>
    </citation>
    <scope>NUCLEOTIDE SEQUENCE [LARGE SCALE GENOMIC DNA]</scope>
    <source>
        <strain evidence="6 7">KACC 19171</strain>
    </source>
</reference>
<dbReference type="Gene3D" id="1.10.10.10">
    <property type="entry name" value="Winged helix-like DNA-binding domain superfamily/Winged helix DNA-binding domain"/>
    <property type="match status" value="1"/>
</dbReference>
<dbReference type="EMBL" id="CP060790">
    <property type="protein sequence ID" value="QNP61094.1"/>
    <property type="molecule type" value="Genomic_DNA"/>
</dbReference>
<dbReference type="InterPro" id="IPR036390">
    <property type="entry name" value="WH_DNA-bd_sf"/>
</dbReference>
<comment type="similarity">
    <text evidence="1">Belongs to the LysR transcriptional regulatory family.</text>
</comment>
<feature type="domain" description="HTH lysR-type" evidence="5">
    <location>
        <begin position="8"/>
        <end position="65"/>
    </location>
</feature>
<evidence type="ECO:0000313" key="6">
    <source>
        <dbReference type="EMBL" id="QNP61094.1"/>
    </source>
</evidence>
<name>A0A7H0HKM8_9BURK</name>
<dbReference type="Gene3D" id="3.40.190.10">
    <property type="entry name" value="Periplasmic binding protein-like II"/>
    <property type="match status" value="2"/>
</dbReference>
<dbReference type="InterPro" id="IPR000847">
    <property type="entry name" value="LysR_HTH_N"/>
</dbReference>
<keyword evidence="4" id="KW-0804">Transcription</keyword>
<dbReference type="GO" id="GO:0003700">
    <property type="term" value="F:DNA-binding transcription factor activity"/>
    <property type="evidence" value="ECO:0007669"/>
    <property type="project" value="InterPro"/>
</dbReference>
<dbReference type="PROSITE" id="PS50931">
    <property type="entry name" value="HTH_LYSR"/>
    <property type="match status" value="1"/>
</dbReference>
<dbReference type="InterPro" id="IPR050389">
    <property type="entry name" value="LysR-type_TF"/>
</dbReference>
<dbReference type="SUPFAM" id="SSF53850">
    <property type="entry name" value="Periplasmic binding protein-like II"/>
    <property type="match status" value="1"/>
</dbReference>
<dbReference type="Proteomes" id="UP000516057">
    <property type="component" value="Chromosome"/>
</dbReference>
<dbReference type="PRINTS" id="PR00039">
    <property type="entry name" value="HTHLYSR"/>
</dbReference>
<accession>A0A7H0HKM8</accession>
<evidence type="ECO:0000256" key="4">
    <source>
        <dbReference type="ARBA" id="ARBA00023163"/>
    </source>
</evidence>
<dbReference type="InterPro" id="IPR005119">
    <property type="entry name" value="LysR_subst-bd"/>
</dbReference>
<gene>
    <name evidence="6" type="ORF">H9L24_10375</name>
</gene>
<evidence type="ECO:0000259" key="5">
    <source>
        <dbReference type="PROSITE" id="PS50931"/>
    </source>
</evidence>
<evidence type="ECO:0000256" key="1">
    <source>
        <dbReference type="ARBA" id="ARBA00009437"/>
    </source>
</evidence>
<dbReference type="KEGG" id="amon:H9L24_10375"/>
<evidence type="ECO:0000313" key="7">
    <source>
        <dbReference type="Proteomes" id="UP000516057"/>
    </source>
</evidence>
<dbReference type="AlphaFoldDB" id="A0A7H0HKM8"/>
<dbReference type="Pfam" id="PF03466">
    <property type="entry name" value="LysR_substrate"/>
    <property type="match status" value="1"/>
</dbReference>
<dbReference type="SUPFAM" id="SSF46785">
    <property type="entry name" value="Winged helix' DNA-binding domain"/>
    <property type="match status" value="1"/>
</dbReference>
<evidence type="ECO:0000256" key="2">
    <source>
        <dbReference type="ARBA" id="ARBA00023015"/>
    </source>
</evidence>
<proteinExistence type="inferred from homology"/>
<dbReference type="InterPro" id="IPR036388">
    <property type="entry name" value="WH-like_DNA-bd_sf"/>
</dbReference>
<dbReference type="PANTHER" id="PTHR30118:SF15">
    <property type="entry name" value="TRANSCRIPTIONAL REGULATORY PROTEIN"/>
    <property type="match status" value="1"/>
</dbReference>
<keyword evidence="3" id="KW-0238">DNA-binding</keyword>
<dbReference type="PANTHER" id="PTHR30118">
    <property type="entry name" value="HTH-TYPE TRANSCRIPTIONAL REGULATOR LEUO-RELATED"/>
    <property type="match status" value="1"/>
</dbReference>
<dbReference type="RefSeq" id="WP_187738070.1">
    <property type="nucleotide sequence ID" value="NZ_CP060790.1"/>
</dbReference>
<keyword evidence="2" id="KW-0805">Transcription regulation</keyword>
<protein>
    <submittedName>
        <fullName evidence="6">LysR family transcriptional regulator</fullName>
    </submittedName>
</protein>
<sequence length="313" mass="34461">MSRNEDPFDTYLLRVLCTLISEQSVSRAAIRLNQSQPAVSAALKRLRAVFGDPLLVRDKNRMVPTARALQAADQARAALGLLDGMLESGKAFAPETTQLRFTLAMPDYLAPPFLTRVAQLLRTQAPGARLAVLSLGPQFDYEQALQNGEVDIVIGNWPSPPEHLHMSTLLEDEIVCLLDANHPWAAPGQLTAERYLQAAHVVPTPYSIGQRGVVESSLGTMRVSRDRRVQCSYFGLAPDLLVGTDLLLTTSRHFAAYHARRLPLCIVPLPMGARSMRFYQLWHSSQHRSASHVWLRSLLSAASQVLAAPVPAT</sequence>
<keyword evidence="7" id="KW-1185">Reference proteome</keyword>